<proteinExistence type="inferred from homology"/>
<evidence type="ECO:0000313" key="12">
    <source>
        <dbReference type="EMBL" id="ERJ74505.1"/>
    </source>
</evidence>
<dbReference type="Pfam" id="PF05193">
    <property type="entry name" value="Peptidase_M16_C"/>
    <property type="match status" value="2"/>
</dbReference>
<feature type="domain" description="Peptidase M16 N-terminal" evidence="10">
    <location>
        <begin position="88"/>
        <end position="211"/>
    </location>
</feature>
<evidence type="ECO:0000256" key="9">
    <source>
        <dbReference type="SAM" id="MobiDB-lite"/>
    </source>
</evidence>
<evidence type="ECO:0000256" key="1">
    <source>
        <dbReference type="ARBA" id="ARBA00001947"/>
    </source>
</evidence>
<evidence type="ECO:0000259" key="10">
    <source>
        <dbReference type="Pfam" id="PF00675"/>
    </source>
</evidence>
<keyword evidence="4" id="KW-0479">Metal-binding</keyword>
<gene>
    <name evidence="12" type="ORF">HMPREF0653_02190</name>
</gene>
<dbReference type="Proteomes" id="UP000016660">
    <property type="component" value="Unassembled WGS sequence"/>
</dbReference>
<evidence type="ECO:0000256" key="4">
    <source>
        <dbReference type="ARBA" id="ARBA00022723"/>
    </source>
</evidence>
<dbReference type="SUPFAM" id="SSF63411">
    <property type="entry name" value="LuxS/MPP-like metallohydrolase"/>
    <property type="match status" value="4"/>
</dbReference>
<dbReference type="InterPro" id="IPR011765">
    <property type="entry name" value="Pept_M16_N"/>
</dbReference>
<dbReference type="InterPro" id="IPR011249">
    <property type="entry name" value="Metalloenz_LuxS/M16"/>
</dbReference>
<sequence length="973" mass="108739">MMGILPETCSKQKARLAGQSPLTRKKEKEQSTNKQTMRIKHLFIGALLFLATGATAQNEMAGMPPAPVDAAVKVGHLDNGLTYYIRKNNYPAGKVNFYIAQKVGAIQERDDQDGLAHLLEHMAFNGSTHFADDSVVKFMDSTGAGWNAYTTADHTVYYFTGVASDRPALVDSCLLVLSDWSEGLTLTEDQIETERDVVHNEYRGHNAMQRLMRAANADLFPNSIYGKRTVIGSMDVIDHCNPETLRAYYRKWYFPGNQAVVVVGDIDPEKIEASIKKLFSGLPVNKEATKATPVLIEDNAEPLFAFGSHQEVTQTYFQMYRKIDYVAPQEKATIAYFMMDPLYEIVNTMFNNRMQKVCQEPNSNLVGVQAMMGNYAGTALTRDAEQIVAVPRPGKDKEAFNEVFREMKRVGEFGFTESEFKHAKEAYMASLEQAYTNRATITNDAHAQKLISNFLGNEPYATIEQRYEMFKQIIPMLQLAEINEMAKELINVNGKNFAMSIIMPEKDGKTTFTKADLPTMFKNASAQKVEAYIDNTKEEPMMTTMPKAGKIVSEKALNQFGAKELTLSNGAKVILKKTNLKANEILMSATAPGGTSITKNESLVMKKLFPEIGMIHGLGTKGLNDLSSIAQTKMTSIDASVSNDIHSLQGATNNENVETLMQMINLSFTDVKKDEGFLQLIAQYLKGKMATKANDPDAVMEDSVAYYTHSKKLEHLSPDASDFDKIDYNRATEIYKQLFSNAGEFTFTFVGSFDEAQIRTLIEKYIASLPASKAKSDLTDTRYYTNGKVQKTFKFKMATPQDKTIDLYRSDKVEYNLANALNARALGQYLGNKMFEIIREKESAVYTPMPSAELESDLTGHYFKIECELATNPEKTDIANKLAKEIIFDAQTKITNEDVARVKEAILKNHQDAVKRNGYWLSVLSDYAIYGVDKANSFDAVMKAMSPKTLGEVAKQVLKTGNHVQVIMKAEKK</sequence>
<dbReference type="InterPro" id="IPR007863">
    <property type="entry name" value="Peptidase_M16_C"/>
</dbReference>
<dbReference type="PANTHER" id="PTHR43690">
    <property type="entry name" value="NARDILYSIN"/>
    <property type="match status" value="1"/>
</dbReference>
<evidence type="ECO:0000256" key="8">
    <source>
        <dbReference type="RuleBase" id="RU004447"/>
    </source>
</evidence>
<dbReference type="PROSITE" id="PS00143">
    <property type="entry name" value="INSULINASE"/>
    <property type="match status" value="1"/>
</dbReference>
<comment type="cofactor">
    <cofactor evidence="1">
        <name>Zn(2+)</name>
        <dbReference type="ChEBI" id="CHEBI:29105"/>
    </cofactor>
</comment>
<accession>A0ABN0NPX5</accession>
<feature type="domain" description="Peptidase M16 C-terminal" evidence="11">
    <location>
        <begin position="725"/>
        <end position="905"/>
    </location>
</feature>
<keyword evidence="7" id="KW-0482">Metalloprotease</keyword>
<evidence type="ECO:0000256" key="3">
    <source>
        <dbReference type="ARBA" id="ARBA00022670"/>
    </source>
</evidence>
<evidence type="ECO:0000256" key="5">
    <source>
        <dbReference type="ARBA" id="ARBA00022801"/>
    </source>
</evidence>
<keyword evidence="13" id="KW-1185">Reference proteome</keyword>
<keyword evidence="6" id="KW-0862">Zinc</keyword>
<reference evidence="12 13" key="1">
    <citation type="submission" date="2013-06" db="EMBL/GenBank/DDBJ databases">
        <authorList>
            <person name="Weinstock G."/>
            <person name="Sodergren E."/>
            <person name="Lobos E.A."/>
            <person name="Fulton L."/>
            <person name="Fulton R."/>
            <person name="Courtney L."/>
            <person name="Fronick C."/>
            <person name="O'Laughlin M."/>
            <person name="Godfrey J."/>
            <person name="Wilson R.M."/>
            <person name="Miner T."/>
            <person name="Farmer C."/>
            <person name="Delehaunty K."/>
            <person name="Cordes M."/>
            <person name="Minx P."/>
            <person name="Tomlinson C."/>
            <person name="Chen J."/>
            <person name="Wollam A."/>
            <person name="Pepin K.H."/>
            <person name="Bhonagiri V."/>
            <person name="Zhang X."/>
            <person name="Warren W."/>
            <person name="Mitreva M."/>
            <person name="Mardis E.R."/>
            <person name="Wilson R.K."/>
        </authorList>
    </citation>
    <scope>NUCLEOTIDE SEQUENCE [LARGE SCALE GENOMIC DNA]</scope>
    <source>
        <strain evidence="12 13">ATCC 29426</strain>
    </source>
</reference>
<comment type="similarity">
    <text evidence="2 8">Belongs to the peptidase M16 family.</text>
</comment>
<name>A0ABN0NPX5_9BACT</name>
<protein>
    <submittedName>
        <fullName evidence="12">Peptidase M16 inactive domain protein</fullName>
    </submittedName>
</protein>
<dbReference type="PANTHER" id="PTHR43690:SF17">
    <property type="entry name" value="PROTEIN YHJJ"/>
    <property type="match status" value="1"/>
</dbReference>
<evidence type="ECO:0000256" key="2">
    <source>
        <dbReference type="ARBA" id="ARBA00007261"/>
    </source>
</evidence>
<evidence type="ECO:0000256" key="6">
    <source>
        <dbReference type="ARBA" id="ARBA00022833"/>
    </source>
</evidence>
<evidence type="ECO:0000313" key="13">
    <source>
        <dbReference type="Proteomes" id="UP000016660"/>
    </source>
</evidence>
<evidence type="ECO:0000256" key="7">
    <source>
        <dbReference type="ARBA" id="ARBA00023049"/>
    </source>
</evidence>
<dbReference type="InterPro" id="IPR050626">
    <property type="entry name" value="Peptidase_M16"/>
</dbReference>
<comment type="caution">
    <text evidence="12">The sequence shown here is derived from an EMBL/GenBank/DDBJ whole genome shotgun (WGS) entry which is preliminary data.</text>
</comment>
<dbReference type="InterPro" id="IPR001431">
    <property type="entry name" value="Pept_M16_Zn_BS"/>
</dbReference>
<dbReference type="Pfam" id="PF00675">
    <property type="entry name" value="Peptidase_M16"/>
    <property type="match status" value="1"/>
</dbReference>
<organism evidence="12 13">
    <name type="scientific">Prevotella disiens JCM 6334 = ATCC 29426</name>
    <dbReference type="NCBI Taxonomy" id="1235811"/>
    <lineage>
        <taxon>Bacteria</taxon>
        <taxon>Pseudomonadati</taxon>
        <taxon>Bacteroidota</taxon>
        <taxon>Bacteroidia</taxon>
        <taxon>Bacteroidales</taxon>
        <taxon>Prevotellaceae</taxon>
        <taxon>Prevotella</taxon>
    </lineage>
</organism>
<dbReference type="EMBL" id="AWUY01000209">
    <property type="protein sequence ID" value="ERJ74505.1"/>
    <property type="molecule type" value="Genomic_DNA"/>
</dbReference>
<keyword evidence="3" id="KW-0645">Protease</keyword>
<feature type="region of interest" description="Disordered" evidence="9">
    <location>
        <begin position="15"/>
        <end position="34"/>
    </location>
</feature>
<dbReference type="Gene3D" id="3.30.830.10">
    <property type="entry name" value="Metalloenzyme, LuxS/M16 peptidase-like"/>
    <property type="match status" value="4"/>
</dbReference>
<feature type="domain" description="Peptidase M16 C-terminal" evidence="11">
    <location>
        <begin position="241"/>
        <end position="326"/>
    </location>
</feature>
<evidence type="ECO:0000259" key="11">
    <source>
        <dbReference type="Pfam" id="PF05193"/>
    </source>
</evidence>
<keyword evidence="5" id="KW-0378">Hydrolase</keyword>